<feature type="compositionally biased region" description="Basic and acidic residues" evidence="1">
    <location>
        <begin position="28"/>
        <end position="39"/>
    </location>
</feature>
<protein>
    <submittedName>
        <fullName evidence="3">Uncharacterized protein</fullName>
    </submittedName>
</protein>
<evidence type="ECO:0000256" key="2">
    <source>
        <dbReference type="SAM" id="Phobius"/>
    </source>
</evidence>
<dbReference type="EMBL" id="HBIV01036058">
    <property type="protein sequence ID" value="CAE0673976.1"/>
    <property type="molecule type" value="Transcribed_RNA"/>
</dbReference>
<keyword evidence="2" id="KW-0812">Transmembrane</keyword>
<name>A0A7S3Z761_9EUKA</name>
<feature type="transmembrane region" description="Helical" evidence="2">
    <location>
        <begin position="99"/>
        <end position="118"/>
    </location>
</feature>
<keyword evidence="2" id="KW-0472">Membrane</keyword>
<keyword evidence="2" id="KW-1133">Transmembrane helix</keyword>
<sequence length="217" mass="23540">MTGAAPSRPTRNDKLGGEPGQNGSKRGGNREPRRREVAASDKTSAKANGKDANKRGGRGTNTRRRNAAAFIKAKVQSALKKRAKEKITVSTFIAQNHHIFFAAGFCLLAIFVAALMKVKDISPGALRKEIAAYKSQNSVLKNEVNLVHQVGTPPHGARQFCSRSHAHFTLIGLLSPGKRSALQSNTNITQPLNVSEPPLSFLALFYFSRQESKLPPT</sequence>
<gene>
    <name evidence="3" type="ORF">LGLO00237_LOCUS25740</name>
</gene>
<reference evidence="3" key="1">
    <citation type="submission" date="2021-01" db="EMBL/GenBank/DDBJ databases">
        <authorList>
            <person name="Corre E."/>
            <person name="Pelletier E."/>
            <person name="Niang G."/>
            <person name="Scheremetjew M."/>
            <person name="Finn R."/>
            <person name="Kale V."/>
            <person name="Holt S."/>
            <person name="Cochrane G."/>
            <person name="Meng A."/>
            <person name="Brown T."/>
            <person name="Cohen L."/>
        </authorList>
    </citation>
    <scope>NUCLEOTIDE SEQUENCE</scope>
    <source>
        <strain evidence="3">CCCM811</strain>
    </source>
</reference>
<proteinExistence type="predicted"/>
<organism evidence="3">
    <name type="scientific">Lotharella globosa</name>
    <dbReference type="NCBI Taxonomy" id="91324"/>
    <lineage>
        <taxon>Eukaryota</taxon>
        <taxon>Sar</taxon>
        <taxon>Rhizaria</taxon>
        <taxon>Cercozoa</taxon>
        <taxon>Chlorarachniophyceae</taxon>
        <taxon>Lotharella</taxon>
    </lineage>
</organism>
<evidence type="ECO:0000313" key="3">
    <source>
        <dbReference type="EMBL" id="CAE0673976.1"/>
    </source>
</evidence>
<accession>A0A7S3Z761</accession>
<evidence type="ECO:0000256" key="1">
    <source>
        <dbReference type="SAM" id="MobiDB-lite"/>
    </source>
</evidence>
<dbReference type="AlphaFoldDB" id="A0A7S3Z761"/>
<feature type="region of interest" description="Disordered" evidence="1">
    <location>
        <begin position="1"/>
        <end position="65"/>
    </location>
</feature>
<feature type="compositionally biased region" description="Basic residues" evidence="1">
    <location>
        <begin position="55"/>
        <end position="65"/>
    </location>
</feature>